<feature type="transmembrane region" description="Helical" evidence="7">
    <location>
        <begin position="32"/>
        <end position="51"/>
    </location>
</feature>
<dbReference type="InterPro" id="IPR004293">
    <property type="entry name" value="Coronavirus_Orf3a/b"/>
</dbReference>
<evidence type="ECO:0000256" key="2">
    <source>
        <dbReference type="ARBA" id="ARBA00022692"/>
    </source>
</evidence>
<evidence type="ECO:0000259" key="8">
    <source>
        <dbReference type="PROSITE" id="PS51966"/>
    </source>
</evidence>
<evidence type="ECO:0000256" key="6">
    <source>
        <dbReference type="PROSITE-ProRule" id="PRU01311"/>
    </source>
</evidence>
<dbReference type="GO" id="GO:0016020">
    <property type="term" value="C:membrane"/>
    <property type="evidence" value="ECO:0007669"/>
    <property type="project" value="UniProtKB-UniRule"/>
</dbReference>
<feature type="transmembrane region" description="Helical" evidence="7">
    <location>
        <begin position="58"/>
        <end position="78"/>
    </location>
</feature>
<dbReference type="PROSITE" id="PS51966">
    <property type="entry name" value="COV_VIROPORIN_3A_TM"/>
    <property type="match status" value="1"/>
</dbReference>
<evidence type="ECO:0000256" key="3">
    <source>
        <dbReference type="ARBA" id="ARBA00022870"/>
    </source>
</evidence>
<gene>
    <name evidence="11" type="primary">ORF3</name>
</gene>
<evidence type="ECO:0000256" key="5">
    <source>
        <dbReference type="ARBA" id="ARBA00023136"/>
    </source>
</evidence>
<accession>A0AA49EBL6</accession>
<evidence type="ECO:0000313" key="11">
    <source>
        <dbReference type="EMBL" id="WCC62323.1"/>
    </source>
</evidence>
<keyword evidence="5 6" id="KW-0472">Membrane</keyword>
<sequence length="206" mass="23887">MLGFFQLTIDHVKSAEVSKTCIPDRPHSVPVYHFNLGIDYLFSSLFVFYFATYRGSSLKVNVLLLICRTLVLFCYAPLLLYAGAYIDGCIIALVLFCRHVYVAYYCIRYRSFYFLLLNCSTLAWIFGKPWYLELTPYTCLRGGDSYVSFGPHFIPFVRDENLYIAIRGRQQLDSSLVRRIELINGDFLYIFAKEPVVSVVNIFYSK</sequence>
<feature type="domain" description="CoV 3a-like viroporin CD" evidence="9">
    <location>
        <begin position="115"/>
        <end position="196"/>
    </location>
</feature>
<reference evidence="11" key="1">
    <citation type="submission" date="2023-01" db="EMBL/GenBank/DDBJ databases">
        <title>Panoramic Analysis of Coronaviruses Carried by Representative Bat Species in Southern China to Better Understand the Coronavirus Sphere.</title>
        <authorList>
            <person name="Han Y."/>
            <person name="Xu P."/>
            <person name="Wang Y."/>
            <person name="Zhao W."/>
            <person name="Wang J."/>
            <person name="Jin Q."/>
            <person name="Wu Z."/>
        </authorList>
    </citation>
    <scope>NUCLEOTIDE SEQUENCE</scope>
    <source>
        <strain evidence="10">BtPa-AlphaCoV/GX2017-Q103</strain>
        <strain evidence="11">BtPa-AlphaCoV/GX2017-Q108</strain>
    </source>
</reference>
<dbReference type="InterPro" id="IPR046445">
    <property type="entry name" value="a/bCoV_VIROPORIN_3A-like_TM"/>
</dbReference>
<evidence type="ECO:0000256" key="4">
    <source>
        <dbReference type="ARBA" id="ARBA00022989"/>
    </source>
</evidence>
<dbReference type="InterPro" id="IPR046446">
    <property type="entry name" value="a/bCoV_VIROPORIN_3A-like_CD"/>
</dbReference>
<dbReference type="PROSITE" id="PS51967">
    <property type="entry name" value="COV_VIROPORIN_3A_CD"/>
    <property type="match status" value="1"/>
</dbReference>
<keyword evidence="4 6" id="KW-1133">Transmembrane helix</keyword>
<dbReference type="GO" id="GO:0033644">
    <property type="term" value="C:host cell membrane"/>
    <property type="evidence" value="ECO:0007669"/>
    <property type="project" value="UniProtKB-SubCell"/>
</dbReference>
<evidence type="ECO:0000256" key="1">
    <source>
        <dbReference type="ARBA" id="ARBA00004301"/>
    </source>
</evidence>
<protein>
    <submittedName>
        <fullName evidence="11">ORF3 protein</fullName>
    </submittedName>
</protein>
<dbReference type="Pfam" id="PF03053">
    <property type="entry name" value="Corona_NS3b"/>
    <property type="match status" value="1"/>
</dbReference>
<name>A0AA49EBL6_9NIDO</name>
<evidence type="ECO:0000313" key="10">
    <source>
        <dbReference type="EMBL" id="WCC62293.1"/>
    </source>
</evidence>
<keyword evidence="2 6" id="KW-0812">Transmembrane</keyword>
<evidence type="ECO:0000259" key="9">
    <source>
        <dbReference type="PROSITE" id="PS51967"/>
    </source>
</evidence>
<feature type="domain" description="CoV 3a-like viroporin TM" evidence="8">
    <location>
        <begin position="27"/>
        <end position="117"/>
    </location>
</feature>
<feature type="transmembrane region" description="Helical" evidence="7">
    <location>
        <begin position="84"/>
        <end position="105"/>
    </location>
</feature>
<feature type="transmembrane region" description="Helical" evidence="7">
    <location>
        <begin position="112"/>
        <end position="131"/>
    </location>
</feature>
<comment type="subcellular location">
    <subcellularLocation>
        <location evidence="1">Host membrane</location>
        <topology evidence="1">Multi-pass membrane protein</topology>
    </subcellularLocation>
</comment>
<dbReference type="EMBL" id="OQ175128">
    <property type="protein sequence ID" value="WCC62323.1"/>
    <property type="molecule type" value="Genomic_RNA"/>
</dbReference>
<proteinExistence type="predicted"/>
<organism evidence="11">
    <name type="scientific">Bat Coronavirus PaGX17</name>
    <dbReference type="NCBI Taxonomy" id="3018870"/>
    <lineage>
        <taxon>Viruses</taxon>
        <taxon>Riboviria</taxon>
        <taxon>Orthornavirae</taxon>
        <taxon>Pisuviricota</taxon>
        <taxon>Pisoniviricetes</taxon>
        <taxon>Nidovirales</taxon>
        <taxon>Cornidovirineae</taxon>
        <taxon>Coronaviridae</taxon>
        <taxon>Orthocoronavirinae</taxon>
    </lineage>
</organism>
<keyword evidence="3 6" id="KW-1043">Host membrane</keyword>
<dbReference type="EMBL" id="OQ175123">
    <property type="protein sequence ID" value="WCC62293.1"/>
    <property type="molecule type" value="Genomic_RNA"/>
</dbReference>
<evidence type="ECO:0000256" key="7">
    <source>
        <dbReference type="SAM" id="Phobius"/>
    </source>
</evidence>